<evidence type="ECO:0000256" key="9">
    <source>
        <dbReference type="ARBA" id="ARBA00023136"/>
    </source>
</evidence>
<feature type="disulfide bond" evidence="13">
    <location>
        <begin position="103"/>
        <end position="115"/>
    </location>
</feature>
<keyword evidence="3" id="KW-0254">Endocytosis</keyword>
<dbReference type="InterPro" id="IPR002172">
    <property type="entry name" value="LDrepeatLR_classA_rpt"/>
</dbReference>
<evidence type="ECO:0000256" key="11">
    <source>
        <dbReference type="ARBA" id="ARBA00023170"/>
    </source>
</evidence>
<dbReference type="FunFam" id="4.10.400.10:FF:000009">
    <property type="entry name" value="Low-density lipoprotein receptor-related protein 1"/>
    <property type="match status" value="1"/>
</dbReference>
<keyword evidence="9" id="KW-0472">Membrane</keyword>
<keyword evidence="7" id="KW-0106">Calcium</keyword>
<dbReference type="SMART" id="SM00192">
    <property type="entry name" value="LDLa"/>
    <property type="match status" value="1"/>
</dbReference>
<name>A0ABD2BAS2_VESMC</name>
<keyword evidence="5" id="KW-0732">Signal</keyword>
<evidence type="ECO:0000313" key="15">
    <source>
        <dbReference type="Proteomes" id="UP001607303"/>
    </source>
</evidence>
<evidence type="ECO:0000256" key="12">
    <source>
        <dbReference type="ARBA" id="ARBA00023180"/>
    </source>
</evidence>
<feature type="disulfide bond" evidence="13">
    <location>
        <begin position="110"/>
        <end position="128"/>
    </location>
</feature>
<keyword evidence="12" id="KW-0325">Glycoprotein</keyword>
<keyword evidence="2" id="KW-0245">EGF-like domain</keyword>
<evidence type="ECO:0000313" key="14">
    <source>
        <dbReference type="EMBL" id="KAL2729830.1"/>
    </source>
</evidence>
<dbReference type="AlphaFoldDB" id="A0ABD2BAS2"/>
<accession>A0ABD2BAS2</accession>
<dbReference type="CDD" id="cd00112">
    <property type="entry name" value="LDLa"/>
    <property type="match status" value="1"/>
</dbReference>
<dbReference type="InterPro" id="IPR036055">
    <property type="entry name" value="LDL_receptor-like_sf"/>
</dbReference>
<dbReference type="GO" id="GO:0016020">
    <property type="term" value="C:membrane"/>
    <property type="evidence" value="ECO:0007669"/>
    <property type="project" value="UniProtKB-SubCell"/>
</dbReference>
<dbReference type="Gene3D" id="4.10.400.10">
    <property type="entry name" value="Low-density Lipoprotein Receptor"/>
    <property type="match status" value="1"/>
</dbReference>
<reference evidence="14 15" key="1">
    <citation type="journal article" date="2024" name="Ann. Entomol. Soc. Am.">
        <title>Genomic analyses of the southern and eastern yellowjacket wasps (Hymenoptera: Vespidae) reveal evolutionary signatures of social life.</title>
        <authorList>
            <person name="Catto M.A."/>
            <person name="Caine P.B."/>
            <person name="Orr S.E."/>
            <person name="Hunt B.G."/>
            <person name="Goodisman M.A.D."/>
        </authorList>
    </citation>
    <scope>NUCLEOTIDE SEQUENCE [LARGE SCALE GENOMIC DNA]</scope>
    <source>
        <strain evidence="14">232</strain>
        <tissue evidence="14">Head and thorax</tissue>
    </source>
</reference>
<dbReference type="Proteomes" id="UP001607303">
    <property type="component" value="Unassembled WGS sequence"/>
</dbReference>
<evidence type="ECO:0000256" key="10">
    <source>
        <dbReference type="ARBA" id="ARBA00023157"/>
    </source>
</evidence>
<keyword evidence="4" id="KW-0812">Transmembrane</keyword>
<keyword evidence="14" id="KW-0449">Lipoprotein</keyword>
<evidence type="ECO:0000256" key="5">
    <source>
        <dbReference type="ARBA" id="ARBA00022729"/>
    </source>
</evidence>
<comment type="caution">
    <text evidence="14">The sequence shown here is derived from an EMBL/GenBank/DDBJ whole genome shotgun (WGS) entry which is preliminary data.</text>
</comment>
<dbReference type="GO" id="GO:0006897">
    <property type="term" value="P:endocytosis"/>
    <property type="evidence" value="ECO:0007669"/>
    <property type="project" value="UniProtKB-KW"/>
</dbReference>
<evidence type="ECO:0000256" key="1">
    <source>
        <dbReference type="ARBA" id="ARBA00004479"/>
    </source>
</evidence>
<protein>
    <submittedName>
        <fullName evidence="14">Low-density lipoprotein receptor-related protein 2</fullName>
    </submittedName>
</protein>
<dbReference type="Pfam" id="PF00057">
    <property type="entry name" value="Ldl_recept_a"/>
    <property type="match status" value="1"/>
</dbReference>
<dbReference type="PROSITE" id="PS50068">
    <property type="entry name" value="LDLRA_2"/>
    <property type="match status" value="1"/>
</dbReference>
<evidence type="ECO:0000256" key="7">
    <source>
        <dbReference type="ARBA" id="ARBA00022837"/>
    </source>
</evidence>
<keyword evidence="6" id="KW-0677">Repeat</keyword>
<keyword evidence="10 13" id="KW-1015">Disulfide bond</keyword>
<dbReference type="SUPFAM" id="SSF57424">
    <property type="entry name" value="LDL receptor-like module"/>
    <property type="match status" value="1"/>
</dbReference>
<dbReference type="EMBL" id="JAYRBN010000091">
    <property type="protein sequence ID" value="KAL2729830.1"/>
    <property type="molecule type" value="Genomic_DNA"/>
</dbReference>
<evidence type="ECO:0000256" key="13">
    <source>
        <dbReference type="PROSITE-ProRule" id="PRU00124"/>
    </source>
</evidence>
<keyword evidence="11 14" id="KW-0675">Receptor</keyword>
<sequence>MLLGEASESGSTGFDSGSFPSVLYPSFRWSSRNWLVNRKPVEEAGDDGREMKGGVALVDSNNAITLVRNERASSRPGAFFSSAGYVQWLICSCVLMATAVLSCRRSEFQCNNGHCVALNKVCNVVDDCGDGSDEVRQCSRERRSSGGGGGEDKYDKFFVLSPATLLISFHLSGPDRSPS</sequence>
<dbReference type="PROSITE" id="PS01209">
    <property type="entry name" value="LDLRA_1"/>
    <property type="match status" value="1"/>
</dbReference>
<keyword evidence="8" id="KW-1133">Transmembrane helix</keyword>
<evidence type="ECO:0000256" key="8">
    <source>
        <dbReference type="ARBA" id="ARBA00022989"/>
    </source>
</evidence>
<evidence type="ECO:0000256" key="2">
    <source>
        <dbReference type="ARBA" id="ARBA00022536"/>
    </source>
</evidence>
<dbReference type="InterPro" id="IPR023415">
    <property type="entry name" value="LDLR_class-A_CS"/>
</dbReference>
<comment type="subcellular location">
    <subcellularLocation>
        <location evidence="1">Membrane</location>
        <topology evidence="1">Single-pass type I membrane protein</topology>
    </subcellularLocation>
</comment>
<comment type="caution">
    <text evidence="13">Lacks conserved residue(s) required for the propagation of feature annotation.</text>
</comment>
<gene>
    <name evidence="14" type="ORF">V1477_015641</name>
</gene>
<proteinExistence type="predicted"/>
<keyword evidence="15" id="KW-1185">Reference proteome</keyword>
<organism evidence="14 15">
    <name type="scientific">Vespula maculifrons</name>
    <name type="common">Eastern yellow jacket</name>
    <name type="synonym">Wasp</name>
    <dbReference type="NCBI Taxonomy" id="7453"/>
    <lineage>
        <taxon>Eukaryota</taxon>
        <taxon>Metazoa</taxon>
        <taxon>Ecdysozoa</taxon>
        <taxon>Arthropoda</taxon>
        <taxon>Hexapoda</taxon>
        <taxon>Insecta</taxon>
        <taxon>Pterygota</taxon>
        <taxon>Neoptera</taxon>
        <taxon>Endopterygota</taxon>
        <taxon>Hymenoptera</taxon>
        <taxon>Apocrita</taxon>
        <taxon>Aculeata</taxon>
        <taxon>Vespoidea</taxon>
        <taxon>Vespidae</taxon>
        <taxon>Vespinae</taxon>
        <taxon>Vespula</taxon>
    </lineage>
</organism>
<evidence type="ECO:0000256" key="4">
    <source>
        <dbReference type="ARBA" id="ARBA00022692"/>
    </source>
</evidence>
<evidence type="ECO:0000256" key="3">
    <source>
        <dbReference type="ARBA" id="ARBA00022583"/>
    </source>
</evidence>
<evidence type="ECO:0000256" key="6">
    <source>
        <dbReference type="ARBA" id="ARBA00022737"/>
    </source>
</evidence>